<keyword evidence="1" id="KW-0472">Membrane</keyword>
<protein>
    <submittedName>
        <fullName evidence="3">Nematode cuticle collagen N-terminal domain-containing protein</fullName>
    </submittedName>
</protein>
<reference evidence="3" key="1">
    <citation type="submission" date="2019-12" db="UniProtKB">
        <authorList>
            <consortium name="WormBaseParasite"/>
        </authorList>
    </citation>
    <scope>IDENTIFICATION</scope>
</reference>
<organism evidence="2 3">
    <name type="scientific">Trichuris muris</name>
    <name type="common">Mouse whipworm</name>
    <dbReference type="NCBI Taxonomy" id="70415"/>
    <lineage>
        <taxon>Eukaryota</taxon>
        <taxon>Metazoa</taxon>
        <taxon>Ecdysozoa</taxon>
        <taxon>Nematoda</taxon>
        <taxon>Enoplea</taxon>
        <taxon>Dorylaimia</taxon>
        <taxon>Trichinellida</taxon>
        <taxon>Trichuridae</taxon>
        <taxon>Trichuris</taxon>
    </lineage>
</organism>
<feature type="transmembrane region" description="Helical" evidence="1">
    <location>
        <begin position="34"/>
        <end position="56"/>
    </location>
</feature>
<dbReference type="AlphaFoldDB" id="A0A5S6QCF5"/>
<evidence type="ECO:0000256" key="1">
    <source>
        <dbReference type="SAM" id="Phobius"/>
    </source>
</evidence>
<sequence length="172" mass="19578">MPCNVYTPMKSELIEKDLPLFQVEQRRSHHIERVCFWCIATFTGVVVLLAALTVMLEYGDQVISAIDSRLPEWAKSFDAAPSNQGDVPLIVQIVAPPQFVEGNPKILQVWFNAQNRAASADNRMQALLQPIDYELPVEQEEEVQLLPQPEPINRESIGSMIEEIAKWEDNQY</sequence>
<evidence type="ECO:0000313" key="3">
    <source>
        <dbReference type="WBParaSite" id="TMUE_1000005031.1"/>
    </source>
</evidence>
<name>A0A5S6QCF5_TRIMR</name>
<keyword evidence="2" id="KW-1185">Reference proteome</keyword>
<dbReference type="Proteomes" id="UP000046395">
    <property type="component" value="Unassembled WGS sequence"/>
</dbReference>
<keyword evidence="1" id="KW-1133">Transmembrane helix</keyword>
<dbReference type="WBParaSite" id="TMUE_1000005031.1">
    <property type="protein sequence ID" value="TMUE_1000005031.1"/>
    <property type="gene ID" value="WBGene00289549"/>
</dbReference>
<keyword evidence="1" id="KW-0812">Transmembrane</keyword>
<proteinExistence type="predicted"/>
<accession>A0A5S6QCF5</accession>
<evidence type="ECO:0000313" key="2">
    <source>
        <dbReference type="Proteomes" id="UP000046395"/>
    </source>
</evidence>